<dbReference type="AlphaFoldDB" id="G2QM86"/>
<dbReference type="GeneID" id="11514604"/>
<evidence type="ECO:0000313" key="2">
    <source>
        <dbReference type="EMBL" id="AEO61066.1"/>
    </source>
</evidence>
<keyword evidence="3" id="KW-1185">Reference proteome</keyword>
<sequence>MGYIIPSQSDRPHGHQQSTQAHGPRRPPRQREAGVPTPWDPRTINLSHGNLPPVRSAQ</sequence>
<feature type="region of interest" description="Disordered" evidence="1">
    <location>
        <begin position="1"/>
        <end position="58"/>
    </location>
</feature>
<dbReference type="InParanoid" id="G2QM86"/>
<proteinExistence type="predicted"/>
<dbReference type="RefSeq" id="XP_003666311.1">
    <property type="nucleotide sequence ID" value="XM_003666263.1"/>
</dbReference>
<reference evidence="2 3" key="1">
    <citation type="journal article" date="2011" name="Nat. Biotechnol.">
        <title>Comparative genomic analysis of the thermophilic biomass-degrading fungi Myceliophthora thermophila and Thielavia terrestris.</title>
        <authorList>
            <person name="Berka R.M."/>
            <person name="Grigoriev I.V."/>
            <person name="Otillar R."/>
            <person name="Salamov A."/>
            <person name="Grimwood J."/>
            <person name="Reid I."/>
            <person name="Ishmael N."/>
            <person name="John T."/>
            <person name="Darmond C."/>
            <person name="Moisan M.-C."/>
            <person name="Henrissat B."/>
            <person name="Coutinho P.M."/>
            <person name="Lombard V."/>
            <person name="Natvig D.O."/>
            <person name="Lindquist E."/>
            <person name="Schmutz J."/>
            <person name="Lucas S."/>
            <person name="Harris P."/>
            <person name="Powlowski J."/>
            <person name="Bellemare A."/>
            <person name="Taylor D."/>
            <person name="Butler G."/>
            <person name="de Vries R.P."/>
            <person name="Allijn I.E."/>
            <person name="van den Brink J."/>
            <person name="Ushinsky S."/>
            <person name="Storms R."/>
            <person name="Powell A.J."/>
            <person name="Paulsen I.T."/>
            <person name="Elbourne L.D.H."/>
            <person name="Baker S.E."/>
            <person name="Magnuson J."/>
            <person name="LaBoissiere S."/>
            <person name="Clutterbuck A.J."/>
            <person name="Martinez D."/>
            <person name="Wogulis M."/>
            <person name="de Leon A.L."/>
            <person name="Rey M.W."/>
            <person name="Tsang A."/>
        </authorList>
    </citation>
    <scope>NUCLEOTIDE SEQUENCE [LARGE SCALE GENOMIC DNA]</scope>
    <source>
        <strain evidence="3">ATCC 42464 / BCRC 31852 / DSM 1799</strain>
    </source>
</reference>
<dbReference type="EMBL" id="CP003007">
    <property type="protein sequence ID" value="AEO61066.1"/>
    <property type="molecule type" value="Genomic_DNA"/>
</dbReference>
<gene>
    <name evidence="2" type="ORF">MYCTH_2310887</name>
</gene>
<dbReference type="HOGENOM" id="CLU_2980736_0_0_1"/>
<evidence type="ECO:0000313" key="3">
    <source>
        <dbReference type="Proteomes" id="UP000007322"/>
    </source>
</evidence>
<accession>G2QM86</accession>
<protein>
    <submittedName>
        <fullName evidence="2">Uncharacterized protein</fullName>
    </submittedName>
</protein>
<dbReference type="Proteomes" id="UP000007322">
    <property type="component" value="Chromosome 6"/>
</dbReference>
<name>G2QM86_THET4</name>
<evidence type="ECO:0000256" key="1">
    <source>
        <dbReference type="SAM" id="MobiDB-lite"/>
    </source>
</evidence>
<organism evidence="2 3">
    <name type="scientific">Thermothelomyces thermophilus (strain ATCC 42464 / BCRC 31852 / DSM 1799)</name>
    <name type="common">Sporotrichum thermophile</name>
    <dbReference type="NCBI Taxonomy" id="573729"/>
    <lineage>
        <taxon>Eukaryota</taxon>
        <taxon>Fungi</taxon>
        <taxon>Dikarya</taxon>
        <taxon>Ascomycota</taxon>
        <taxon>Pezizomycotina</taxon>
        <taxon>Sordariomycetes</taxon>
        <taxon>Sordariomycetidae</taxon>
        <taxon>Sordariales</taxon>
        <taxon>Chaetomiaceae</taxon>
        <taxon>Thermothelomyces</taxon>
    </lineage>
</organism>
<dbReference type="VEuPathDB" id="FungiDB:MYCTH_2310887"/>
<dbReference type="KEGG" id="mtm:MYCTH_2310887"/>